<evidence type="ECO:0000313" key="3">
    <source>
        <dbReference type="Proteomes" id="UP000503169"/>
    </source>
</evidence>
<reference evidence="2" key="2">
    <citation type="submission" date="2023-04" db="EMBL/GenBank/DDBJ databases">
        <title>Genomic of Limosilactobacillus fermentum MSJK0025.</title>
        <authorList>
            <person name="Yang S."/>
        </authorList>
    </citation>
    <scope>NUCLEOTIDE SEQUENCE</scope>
    <source>
        <strain evidence="2">MSJK0025</strain>
        <plasmid evidence="2">pMSJK0025</plasmid>
    </source>
</reference>
<accession>A0AAJ6A145</accession>
<name>A0AAJ6A145_LIMFE</name>
<dbReference type="EMBL" id="CP121469">
    <property type="protein sequence ID" value="WFR90225.1"/>
    <property type="molecule type" value="Genomic_DNA"/>
</dbReference>
<keyword evidence="2" id="KW-0614">Plasmid</keyword>
<gene>
    <name evidence="1" type="ORF">HCY95_01426</name>
    <name evidence="2" type="ORF">P8634_10855</name>
</gene>
<reference evidence="1 3" key="1">
    <citation type="submission" date="2020-04" db="EMBL/GenBank/DDBJ databases">
        <title>Novel strain L. Fermentum HFD1 producer antibacterial peptides.</title>
        <authorList>
            <person name="Ozhegov G.D."/>
            <person name="Pavlova A.S."/>
            <person name="Zhuravleva D.E."/>
            <person name="Gogoleva N.V."/>
            <person name="Shagimardanova E.I."/>
            <person name="Markelova M.I."/>
            <person name="Yarullina D.R."/>
            <person name="Kayumov A.R."/>
        </authorList>
    </citation>
    <scope>NUCLEOTIDE SEQUENCE [LARGE SCALE GENOMIC DNA]</scope>
    <source>
        <strain evidence="1 3">HFD1</strain>
    </source>
</reference>
<evidence type="ECO:0000313" key="2">
    <source>
        <dbReference type="EMBL" id="WFR90225.1"/>
    </source>
</evidence>
<proteinExistence type="predicted"/>
<dbReference type="AlphaFoldDB" id="A0AAJ6A145"/>
<dbReference type="Proteomes" id="UP001218104">
    <property type="component" value="Plasmid pMSJK0025"/>
</dbReference>
<evidence type="ECO:0000313" key="4">
    <source>
        <dbReference type="Proteomes" id="UP001218104"/>
    </source>
</evidence>
<sequence length="45" mass="5390">MGLLLIIMSVLSIDMVVNNVLLTKRCHQLEMRLRGDEYERWRNDD</sequence>
<dbReference type="RefSeq" id="WP_168183558.1">
    <property type="nucleotide sequence ID" value="NZ_CP050919.1"/>
</dbReference>
<organism evidence="2 4">
    <name type="scientific">Limosilactobacillus fermentum</name>
    <name type="common">Lactobacillus fermentum</name>
    <dbReference type="NCBI Taxonomy" id="1613"/>
    <lineage>
        <taxon>Bacteria</taxon>
        <taxon>Bacillati</taxon>
        <taxon>Bacillota</taxon>
        <taxon>Bacilli</taxon>
        <taxon>Lactobacillales</taxon>
        <taxon>Lactobacillaceae</taxon>
        <taxon>Limosilactobacillus</taxon>
    </lineage>
</organism>
<dbReference type="EMBL" id="CP050919">
    <property type="protein sequence ID" value="QIX58987.1"/>
    <property type="molecule type" value="Genomic_DNA"/>
</dbReference>
<geneLocation type="plasmid" evidence="2 4">
    <name>pMSJK0025</name>
</geneLocation>
<evidence type="ECO:0000313" key="1">
    <source>
        <dbReference type="EMBL" id="QIX58987.1"/>
    </source>
</evidence>
<dbReference type="Proteomes" id="UP000503169">
    <property type="component" value="Chromosome"/>
</dbReference>
<protein>
    <submittedName>
        <fullName evidence="2">Uncharacterized protein</fullName>
    </submittedName>
</protein>